<feature type="compositionally biased region" description="Polar residues" evidence="1">
    <location>
        <begin position="1719"/>
        <end position="1738"/>
    </location>
</feature>
<feature type="region of interest" description="Disordered" evidence="1">
    <location>
        <begin position="2326"/>
        <end position="2479"/>
    </location>
</feature>
<feature type="compositionally biased region" description="Basic residues" evidence="1">
    <location>
        <begin position="846"/>
        <end position="857"/>
    </location>
</feature>
<evidence type="ECO:0000256" key="1">
    <source>
        <dbReference type="SAM" id="MobiDB-lite"/>
    </source>
</evidence>
<proteinExistence type="predicted"/>
<keyword evidence="3" id="KW-1185">Reference proteome</keyword>
<feature type="compositionally biased region" description="Polar residues" evidence="1">
    <location>
        <begin position="1414"/>
        <end position="1433"/>
    </location>
</feature>
<feature type="compositionally biased region" description="Polar residues" evidence="1">
    <location>
        <begin position="300"/>
        <end position="318"/>
    </location>
</feature>
<feature type="compositionally biased region" description="Polar residues" evidence="1">
    <location>
        <begin position="2273"/>
        <end position="2286"/>
    </location>
</feature>
<feature type="region of interest" description="Disordered" evidence="1">
    <location>
        <begin position="1235"/>
        <end position="1283"/>
    </location>
</feature>
<feature type="compositionally biased region" description="Polar residues" evidence="1">
    <location>
        <begin position="1572"/>
        <end position="1583"/>
    </location>
</feature>
<feature type="compositionally biased region" description="Basic and acidic residues" evidence="1">
    <location>
        <begin position="878"/>
        <end position="894"/>
    </location>
</feature>
<feature type="region of interest" description="Disordered" evidence="1">
    <location>
        <begin position="1848"/>
        <end position="1868"/>
    </location>
</feature>
<feature type="region of interest" description="Disordered" evidence="1">
    <location>
        <begin position="1544"/>
        <end position="1591"/>
    </location>
</feature>
<feature type="compositionally biased region" description="Low complexity" evidence="1">
    <location>
        <begin position="933"/>
        <end position="943"/>
    </location>
</feature>
<feature type="compositionally biased region" description="Basic and acidic residues" evidence="1">
    <location>
        <begin position="195"/>
        <end position="210"/>
    </location>
</feature>
<feature type="compositionally biased region" description="Polar residues" evidence="1">
    <location>
        <begin position="1637"/>
        <end position="1647"/>
    </location>
</feature>
<feature type="compositionally biased region" description="Polar residues" evidence="1">
    <location>
        <begin position="957"/>
        <end position="968"/>
    </location>
</feature>
<comment type="caution">
    <text evidence="2">The sequence shown here is derived from an EMBL/GenBank/DDBJ whole genome shotgun (WGS) entry which is preliminary data.</text>
</comment>
<feature type="region of interest" description="Disordered" evidence="1">
    <location>
        <begin position="1008"/>
        <end position="1055"/>
    </location>
</feature>
<feature type="compositionally biased region" description="Low complexity" evidence="1">
    <location>
        <begin position="2620"/>
        <end position="2631"/>
    </location>
</feature>
<gene>
    <name evidence="2" type="ORF">ACEWY4_013227</name>
</gene>
<sequence>MSSRKSKKRIGSTRRHLGHKTEERAAEEQPTEVIPESPEEADNAGNTGELSTATLVQLSDSSEMSKCKLDVVPENINADQHDPGKTNLGEIGTGEMDQLSETEKSAFVKIRRMGSTRRVKQGFQAEDKMEDEETVKSMLALKEESNVMPLENTGNTVTGIQEIYSPEVLVITQSSELGFCKVEKTMEKTEDESPSEEHSLLSEFGFKTEAETSSSDVNSSSQSFSQSPSPAVDRPVCVIGTPDPEEEKCLFKQDGESYGSLTEGTEAGSNSTARQDTPTGCHQQEDQRESDEQKKANKVTVETQDMPQSSASPTTVTSILVNEEHLQIFLPSSVDGAVVESYNNSGSQNSSQIEQTSSTTFFQEEDEKSEQNVQRPKKRMGSTRRPLKIKTFLQDNENSQIGAETTSESTMEDPKITKERLFVKEDTKFKEMTELNYTSELAFTVSVRGAEAEGESGEFEEQQNKQTDLVLCKNKEGDADTEAPILTDVLSDASRTTSSNQFVMEGDLDHHHQIVHEDSTNINQEGWVMVETSHPDRSEEQISIWNSVDDKTLQTRTPPHENITQEQSLTERESECGVTRADIESEFGEFETISGTNIPAVEESGNLQIENISAVFSTVNKDYVSLPPVADDRVEMMGNPLNVQDDSDVQDYTKTDISHTHANEKGKYLSSQSEGSIFNKKDLSEQAEHDDKVSCTMKDPGPDCEGTAVEDIAFIQNTKPFHPQLEEDDHLSFPSITHQNPQITDVTQNVQFESSTPEVYSFDLPHSSDAEQGTQSHILSFIIQPVIAKNNTDLSDGLHDGQTKEPVIVESTETSETTVLHEDSESTLTVQDHTEEGSVKQAAPQQKRRMGSTRRTKRPVDRTEEGEGVGADGGSAIEDMKTDTEVKKDSNERPQEVSIVGALEENESSIYQTDTGFLSMDFRVVKQEQCDDSSLSTEGMSSSLPPGNPLEDGEGNVTAQQIDGNDGTNPDVDHEISILGKREAEITTVDANLFNEAFTIENIDQLQKGKEENSEGICDSPPDQNKENSINKDASEQAEHGDEVSEDPSPDCGDATVENICIINTKPASPRSTDEILNESLYASEHDNLPASSISDHTPEITHGTLNVQTQSSTLYPPTDTSDSTTLHEDSESTFQTQHHTEEGSVKQAAPRQKRRMGSTRRTKRPVDRTEEGEGVGADGGSAIEGMKTDTEVKEDSNERPQEMSILGALKENESSIYQTGTGILSMDFSVVKKEQYDDSSQSTEGMPSSLPPGNPLEAGEGNITAQQLDGNDGTNPDGDHEISILGNREAEIAIVDANRFNVSFTIEDIGQLTKGEEENSEGICDSLPDQNKGNSISKDVSEQAEHGNEVSEDPSPDCGDATMKNICVMINTKPACPGSTDEILNESLYASEHDNLPASSISDHTPEITHGTLNVQTESSTLYPPTDTSDPTTLHEDSESTFQTQHHTEEGSVKQAAPRQKRRMGSTRRTKRPVDRTEEGEGVGADGGSAIEDMKTDTEVKKDSNERPQEVSIVGALKENESSIYQTGTGILSMDFSVVKKEQYDDSSQSTEGMSSSLPPGNPLEAGEGNITAQQLDGNDGTNPDGDHEISILGNREAEIAIVDANRFNVSFTIEDIGQLTKGEEENSEGICDSLPDQNKGNSISKDVSEQAEHGNEVSEDPSPDCGDATMKNICVMINTKPACPGSTDESLYASEHDHLSASSISDHTPDITHATLNVQTESSTLYPPTDTANPTTLHEDSESTLKLQDHTEEGSVKQAAPRQKRRMGSTRRTKRQVDRTEEGEGVGAEGDNAIEDINIYISPGTGITENSEDSEERTPESLSDLHNETSVNKDVLEQAELDKVSCLTDNPRPDCPGGNTADDIDDPEKSEYFLLRVGVGTVEESFGPSEQKCPPSCPTSDSLMDFVVAPLNVRAEMSIPEIHSPDIQHSDEAEQVTPGDILISTIEPLVSDNFTEASEFLKDGWTEQSQSHTFHIESHDVIETAPMSDHSESTGRLPHSEQERDLEQCVSRPKRKMGSTRRQKRQGNEVNLEFSHETGTEIFSQLQDLQSEQIPSCEEIESACSTTTVVAVNEYETQTQDVSEELVSEPIKEDVSNHDNSSLCSMEKTTEATTSLIIHAVPEPQLSSSPDDNQNDVSLDTAVTVLSGHSEAAQVETVAGQGKDSTDKEPEQHVRDVNKVPRRKIGSTRRVPRRREDEKVEGEAEEKEETHTSEEPEQNKLEMMQEEGEAQRVDNLGPSETQTAVQCDKSSEGQEMIEGQIKNPSPEIGVSASQYQETEESPSFTRRRKLGSSRSRQGKQQEKTERKYVVMDGMLMYTDTEISSCPANKSLDGEIKEGQKENIRYDEENKEAMPYISVNTVGSPPMPESLTINQDRGGSDPDGKDELSKTKQDVLASPITTTEWAPLEDAASNAKDSTYGDTDVDDQVSYGATPDNSLSSDNTLKLTQLESSDSTEESKPWKKSQGHNVTKQSEISDCIGIPAAEEANYSKLCQDESEEVPKSMLQKRKMGSSRRGQGLRNRAKGEVAKVDDHTDVINTARLETNDTTYGALPPDVGNSEQKDSSSLLPHNKEDLSVEGGQSLTGSVQSRERAAQPQEERPDESIDEKELTASAQCIPSVLTVSSPTSSDNPTQDPQSSPKKRKMGSTRRNTKRQGEQEKNNLQTVQGFTKRLDDDMLLGSVMSENNSQPDEVTDTVSVPTVTKTQEPEDSVPRVGNSTGLDSAGPKGSPQGTKRKMGSRRAGQGYRGIGVRAEPEDQAVSKDQVNDSSILPIAQEKVLSEIGAEQGASRVGSAGAGDRHHMGQRDPSAARRKSDLERMYGQGKFKNRF</sequence>
<name>A0ABD1JVT7_9TELE</name>
<feature type="compositionally biased region" description="Polar residues" evidence="1">
    <location>
        <begin position="1547"/>
        <end position="1560"/>
    </location>
</feature>
<feature type="compositionally biased region" description="Basic residues" evidence="1">
    <location>
        <begin position="1764"/>
        <end position="1776"/>
    </location>
</feature>
<feature type="compositionally biased region" description="Polar residues" evidence="1">
    <location>
        <begin position="44"/>
        <end position="53"/>
    </location>
</feature>
<feature type="compositionally biased region" description="Basic and acidic residues" evidence="1">
    <location>
        <begin position="1187"/>
        <end position="1201"/>
    </location>
</feature>
<feature type="compositionally biased region" description="Basic and acidic residues" evidence="1">
    <location>
        <begin position="1648"/>
        <end position="1658"/>
    </location>
</feature>
<feature type="compositionally biased region" description="Basic and acidic residues" evidence="1">
    <location>
        <begin position="2799"/>
        <end position="2820"/>
    </location>
</feature>
<feature type="compositionally biased region" description="Basic and acidic residues" evidence="1">
    <location>
        <begin position="1493"/>
        <end position="1509"/>
    </location>
</feature>
<feature type="compositionally biased region" description="Low complexity" evidence="1">
    <location>
        <begin position="341"/>
        <end position="355"/>
    </location>
</feature>
<feature type="compositionally biased region" description="Polar residues" evidence="1">
    <location>
        <begin position="2685"/>
        <end position="2707"/>
    </location>
</feature>
<feature type="compositionally biased region" description="Basic residues" evidence="1">
    <location>
        <begin position="1"/>
        <end position="18"/>
    </location>
</feature>
<feature type="compositionally biased region" description="Basic and acidic residues" evidence="1">
    <location>
        <begin position="1024"/>
        <end position="1043"/>
    </location>
</feature>
<feature type="compositionally biased region" description="Polar residues" evidence="1">
    <location>
        <begin position="2581"/>
        <end position="2590"/>
    </location>
</feature>
<feature type="compositionally biased region" description="Basic residues" evidence="1">
    <location>
        <begin position="2014"/>
        <end position="2027"/>
    </location>
</feature>
<feature type="compositionally biased region" description="Polar residues" evidence="1">
    <location>
        <begin position="1329"/>
        <end position="1339"/>
    </location>
</feature>
<feature type="compositionally biased region" description="Low complexity" evidence="1">
    <location>
        <begin position="213"/>
        <end position="229"/>
    </location>
</feature>
<feature type="region of interest" description="Disordered" evidence="1">
    <location>
        <begin position="183"/>
        <end position="318"/>
    </location>
</feature>
<feature type="compositionally biased region" description="Basic and acidic residues" evidence="1">
    <location>
        <begin position="2166"/>
        <end position="2181"/>
    </location>
</feature>
<feature type="compositionally biased region" description="Polar residues" evidence="1">
    <location>
        <begin position="1264"/>
        <end position="1275"/>
    </location>
</feature>
<reference evidence="2 3" key="1">
    <citation type="submission" date="2024-09" db="EMBL/GenBank/DDBJ databases">
        <title>A chromosome-level genome assembly of Gray's grenadier anchovy, Coilia grayii.</title>
        <authorList>
            <person name="Fu Z."/>
        </authorList>
    </citation>
    <scope>NUCLEOTIDE SEQUENCE [LARGE SCALE GENOMIC DNA]</scope>
    <source>
        <strain evidence="2">G4</strain>
        <tissue evidence="2">Muscle</tissue>
    </source>
</reference>
<feature type="region of interest" description="Disordered" evidence="1">
    <location>
        <begin position="2786"/>
        <end position="2831"/>
    </location>
</feature>
<feature type="region of interest" description="Disordered" evidence="1">
    <location>
        <begin position="2151"/>
        <end position="2309"/>
    </location>
</feature>
<feature type="compositionally biased region" description="Polar residues" evidence="1">
    <location>
        <begin position="2436"/>
        <end position="2454"/>
    </location>
</feature>
<dbReference type="Proteomes" id="UP001591681">
    <property type="component" value="Unassembled WGS sequence"/>
</dbReference>
<feature type="compositionally biased region" description="Basic residues" evidence="1">
    <location>
        <begin position="375"/>
        <end position="386"/>
    </location>
</feature>
<evidence type="ECO:0000313" key="2">
    <source>
        <dbReference type="EMBL" id="KAL2090964.1"/>
    </source>
</evidence>
<feature type="compositionally biased region" description="Basic and acidic residues" evidence="1">
    <location>
        <begin position="1818"/>
        <end position="1827"/>
    </location>
</feature>
<feature type="compositionally biased region" description="Basic and acidic residues" evidence="1">
    <location>
        <begin position="2379"/>
        <end position="2394"/>
    </location>
</feature>
<feature type="compositionally biased region" description="Basic residues" evidence="1">
    <location>
        <begin position="1152"/>
        <end position="1164"/>
    </location>
</feature>
<feature type="region of interest" description="Disordered" evidence="1">
    <location>
        <begin position="1414"/>
        <end position="1509"/>
    </location>
</feature>
<feature type="compositionally biased region" description="Basic and acidic residues" evidence="1">
    <location>
        <begin position="1340"/>
        <end position="1350"/>
    </location>
</feature>
<feature type="compositionally biased region" description="Basic and acidic residues" evidence="1">
    <location>
        <begin position="1739"/>
        <end position="1757"/>
    </location>
</feature>
<protein>
    <submittedName>
        <fullName evidence="2">Uncharacterized protein</fullName>
    </submittedName>
</protein>
<feature type="compositionally biased region" description="Basic and acidic residues" evidence="1">
    <location>
        <begin position="2525"/>
        <end position="2537"/>
    </location>
</feature>
<feature type="region of interest" description="Disordered" evidence="1">
    <location>
        <begin position="1719"/>
        <end position="1827"/>
    </location>
</feature>
<feature type="region of interest" description="Disordered" evidence="1">
    <location>
        <begin position="2497"/>
        <end position="2769"/>
    </location>
</feature>
<feature type="compositionally biased region" description="Basic and acidic residues" evidence="1">
    <location>
        <begin position="2591"/>
        <end position="2612"/>
    </location>
</feature>
<evidence type="ECO:0000313" key="3">
    <source>
        <dbReference type="Proteomes" id="UP001591681"/>
    </source>
</evidence>
<accession>A0ABD1JVT7</accession>
<feature type="region of interest" description="Disordered" evidence="1">
    <location>
        <begin position="340"/>
        <end position="386"/>
    </location>
</feature>
<dbReference type="EMBL" id="JBHFQA010000011">
    <property type="protein sequence ID" value="KAL2090964.1"/>
    <property type="molecule type" value="Genomic_DNA"/>
</dbReference>
<feature type="compositionally biased region" description="Basic residues" evidence="1">
    <location>
        <begin position="1460"/>
        <end position="1472"/>
    </location>
</feature>
<feature type="region of interest" description="Disordered" evidence="1">
    <location>
        <begin position="1622"/>
        <end position="1667"/>
    </location>
</feature>
<feature type="compositionally biased region" description="Basic and acidic residues" evidence="1">
    <location>
        <begin position="2196"/>
        <end position="2222"/>
    </location>
</feature>
<feature type="compositionally biased region" description="Polar residues" evidence="1">
    <location>
        <begin position="2468"/>
        <end position="2477"/>
    </location>
</feature>
<feature type="region of interest" description="Disordered" evidence="1">
    <location>
        <begin position="1"/>
        <end position="53"/>
    </location>
</feature>
<feature type="region of interest" description="Disordered" evidence="1">
    <location>
        <begin position="1989"/>
        <end position="2034"/>
    </location>
</feature>
<feature type="compositionally biased region" description="Polar residues" evidence="1">
    <location>
        <begin position="2632"/>
        <end position="2641"/>
    </location>
</feature>
<feature type="compositionally biased region" description="Basic and acidic residues" evidence="1">
    <location>
        <begin position="283"/>
        <end position="295"/>
    </location>
</feature>
<feature type="compositionally biased region" description="Polar residues" evidence="1">
    <location>
        <begin position="554"/>
        <end position="568"/>
    </location>
</feature>
<feature type="compositionally biased region" description="Basic residues" evidence="1">
    <location>
        <begin position="2642"/>
        <end position="2655"/>
    </location>
</feature>
<feature type="region of interest" description="Disordered" evidence="1">
    <location>
        <begin position="73"/>
        <end position="100"/>
    </location>
</feature>
<feature type="compositionally biased region" description="Basic and acidic residues" evidence="1">
    <location>
        <begin position="2333"/>
        <end position="2353"/>
    </location>
</feature>
<feature type="region of interest" description="Disordered" evidence="1">
    <location>
        <begin position="929"/>
        <end position="973"/>
    </location>
</feature>
<feature type="compositionally biased region" description="Polar residues" evidence="1">
    <location>
        <begin position="1106"/>
        <end position="1125"/>
    </location>
</feature>
<feature type="compositionally biased region" description="Polar residues" evidence="1">
    <location>
        <begin position="259"/>
        <end position="282"/>
    </location>
</feature>
<feature type="compositionally biased region" description="Basic residues" evidence="1">
    <location>
        <begin position="2182"/>
        <end position="2195"/>
    </location>
</feature>
<feature type="region of interest" description="Disordered" evidence="1">
    <location>
        <begin position="552"/>
        <end position="574"/>
    </location>
</feature>
<organism evidence="2 3">
    <name type="scientific">Coilia grayii</name>
    <name type="common">Gray's grenadier anchovy</name>
    <dbReference type="NCBI Taxonomy" id="363190"/>
    <lineage>
        <taxon>Eukaryota</taxon>
        <taxon>Metazoa</taxon>
        <taxon>Chordata</taxon>
        <taxon>Craniata</taxon>
        <taxon>Vertebrata</taxon>
        <taxon>Euteleostomi</taxon>
        <taxon>Actinopterygii</taxon>
        <taxon>Neopterygii</taxon>
        <taxon>Teleostei</taxon>
        <taxon>Clupei</taxon>
        <taxon>Clupeiformes</taxon>
        <taxon>Clupeoidei</taxon>
        <taxon>Engraulidae</taxon>
        <taxon>Coilinae</taxon>
        <taxon>Coilia</taxon>
    </lineage>
</organism>
<feature type="compositionally biased region" description="Basic and acidic residues" evidence="1">
    <location>
        <begin position="1991"/>
        <end position="2009"/>
    </location>
</feature>
<feature type="region of interest" description="Disordered" evidence="1">
    <location>
        <begin position="1106"/>
        <end position="1201"/>
    </location>
</feature>
<feature type="region of interest" description="Disordered" evidence="1">
    <location>
        <begin position="812"/>
        <end position="894"/>
    </location>
</feature>
<feature type="region of interest" description="Disordered" evidence="1">
    <location>
        <begin position="1314"/>
        <end position="1359"/>
    </location>
</feature>